<accession>A0ABS8XSH2</accession>
<comment type="caution">
    <text evidence="1">The sequence shown here is derived from an EMBL/GenBank/DDBJ whole genome shotgun (WGS) entry which is preliminary data.</text>
</comment>
<proteinExistence type="predicted"/>
<reference evidence="1 2" key="1">
    <citation type="submission" date="2021-12" db="EMBL/GenBank/DDBJ databases">
        <title>Genome seq of P8.</title>
        <authorList>
            <person name="Seo T."/>
        </authorList>
    </citation>
    <scope>NUCLEOTIDE SEQUENCE [LARGE SCALE GENOMIC DNA]</scope>
    <source>
        <strain evidence="1 2">P8</strain>
    </source>
</reference>
<dbReference type="EMBL" id="JAJTWU010000002">
    <property type="protein sequence ID" value="MCE4553842.1"/>
    <property type="molecule type" value="Genomic_DNA"/>
</dbReference>
<evidence type="ECO:0000313" key="2">
    <source>
        <dbReference type="Proteomes" id="UP001200741"/>
    </source>
</evidence>
<dbReference type="RefSeq" id="WP_233370553.1">
    <property type="nucleotide sequence ID" value="NZ_JAJTWU010000002.1"/>
</dbReference>
<gene>
    <name evidence="1" type="ORF">LXT13_05185</name>
</gene>
<dbReference type="Proteomes" id="UP001200741">
    <property type="component" value="Unassembled WGS sequence"/>
</dbReference>
<evidence type="ECO:0000313" key="1">
    <source>
        <dbReference type="EMBL" id="MCE4553842.1"/>
    </source>
</evidence>
<sequence>MPQALWPAASARLGGCWMSALVASGLGTLSSLVAAQAPRFDCAPLLASTTQQPAYGPVAGETRCEGFYVRNVAAPFIELLSLTDAAPGSWGASPALNLRASRRLDTQLLIQPLRSNPLYRVDARLSRDAALAWNGASMLQATGLAPRDLGFLARAGASDPPRFVPVSMKPAASPGSATVYAVLRPSVAVSSLTWRGYRVGAELPGDGWRPLAGAPLFAWERIALPIPLPADGQGLRVDVRALDAQGRPLPLLQFAVLGLDDGAP</sequence>
<name>A0ABS8XSH2_9BURK</name>
<organism evidence="1 2">
    <name type="scientific">Pelomonas cellulosilytica</name>
    <dbReference type="NCBI Taxonomy" id="2906762"/>
    <lineage>
        <taxon>Bacteria</taxon>
        <taxon>Pseudomonadati</taxon>
        <taxon>Pseudomonadota</taxon>
        <taxon>Betaproteobacteria</taxon>
        <taxon>Burkholderiales</taxon>
        <taxon>Sphaerotilaceae</taxon>
        <taxon>Roseateles</taxon>
    </lineage>
</organism>
<protein>
    <submittedName>
        <fullName evidence="1">Uncharacterized protein</fullName>
    </submittedName>
</protein>
<keyword evidence="2" id="KW-1185">Reference proteome</keyword>